<dbReference type="NCBIfam" id="NF033179">
    <property type="entry name" value="TnsA_like_Actin"/>
    <property type="match status" value="1"/>
</dbReference>
<name>A0AAU2VBI8_9ACTN</name>
<sequence>MYRTVPVVINADDRGMPAAFGGRSGRLGERKAGDPVSTTDLTTSVQVSVRQADGCVAEDLEWASAPLGLLRNAHPWRTFRWYKGQQHYSGTYWAATERHHVIYESRLELARLLFADFAPDVRHVVAQPFLLKAVVEGRLRRHIPDYLLLTDDGPVVVDVKPRHRLERPKVAFAFAWTRAAVASRGWRYEVWSEPDPHELENVRFLAGYRRDWLFDPGLLDGLRACELEGLSLREAFRLLPDCPRPLVKSAVLHLLWSGHVTTELDRPLSSGHVLRRAA</sequence>
<dbReference type="InterPro" id="IPR048000">
    <property type="entry name" value="TnsA-like"/>
</dbReference>
<dbReference type="EMBL" id="CP108318">
    <property type="protein sequence ID" value="WTW64843.1"/>
    <property type="molecule type" value="Genomic_DNA"/>
</dbReference>
<reference evidence="1" key="1">
    <citation type="submission" date="2022-10" db="EMBL/GenBank/DDBJ databases">
        <title>The complete genomes of actinobacterial strains from the NBC collection.</title>
        <authorList>
            <person name="Joergensen T.S."/>
            <person name="Alvarez Arevalo M."/>
            <person name="Sterndorff E.B."/>
            <person name="Faurdal D."/>
            <person name="Vuksanovic O."/>
            <person name="Mourched A.-S."/>
            <person name="Charusanti P."/>
            <person name="Shaw S."/>
            <person name="Blin K."/>
            <person name="Weber T."/>
        </authorList>
    </citation>
    <scope>NUCLEOTIDE SEQUENCE</scope>
    <source>
        <strain evidence="1">NBC_00003</strain>
    </source>
</reference>
<keyword evidence="1" id="KW-0378">Hydrolase</keyword>
<dbReference type="AlphaFoldDB" id="A0AAU2VBI8"/>
<gene>
    <name evidence="1" type="ORF">OG549_31660</name>
</gene>
<dbReference type="GO" id="GO:0004519">
    <property type="term" value="F:endonuclease activity"/>
    <property type="evidence" value="ECO:0007669"/>
    <property type="project" value="UniProtKB-KW"/>
</dbReference>
<keyword evidence="1" id="KW-0255">Endonuclease</keyword>
<organism evidence="1">
    <name type="scientific">Streptomyces sp. NBC_00003</name>
    <dbReference type="NCBI Taxonomy" id="2903608"/>
    <lineage>
        <taxon>Bacteria</taxon>
        <taxon>Bacillati</taxon>
        <taxon>Actinomycetota</taxon>
        <taxon>Actinomycetes</taxon>
        <taxon>Kitasatosporales</taxon>
        <taxon>Streptomycetaceae</taxon>
        <taxon>Streptomyces</taxon>
    </lineage>
</organism>
<protein>
    <submittedName>
        <fullName evidence="1">TnsA-like heteromeric transposase endonuclease subunit</fullName>
    </submittedName>
</protein>
<keyword evidence="1" id="KW-0540">Nuclease</keyword>
<evidence type="ECO:0000313" key="1">
    <source>
        <dbReference type="EMBL" id="WTW64843.1"/>
    </source>
</evidence>
<accession>A0AAU2VBI8</accession>
<proteinExistence type="predicted"/>